<keyword evidence="14" id="KW-1185">Reference proteome</keyword>
<dbReference type="eggNOG" id="COG1162">
    <property type="taxonomic scope" value="Bacteria"/>
</dbReference>
<protein>
    <recommendedName>
        <fullName evidence="10">Small ribosomal subunit biogenesis GTPase RsgA</fullName>
        <ecNumber evidence="10">3.6.1.-</ecNumber>
    </recommendedName>
</protein>
<keyword evidence="4 10" id="KW-0699">rRNA-binding</keyword>
<name>Q0F1U9_9PROT</name>
<evidence type="ECO:0000313" key="14">
    <source>
        <dbReference type="Proteomes" id="UP000005297"/>
    </source>
</evidence>
<comment type="similarity">
    <text evidence="10">Belongs to the TRAFAC class YlqF/YawG GTPase family. RsgA subfamily.</text>
</comment>
<dbReference type="PROSITE" id="PS50936">
    <property type="entry name" value="ENGC_GTPASE"/>
    <property type="match status" value="1"/>
</dbReference>
<accession>Q0F1U9</accession>
<dbReference type="InterPro" id="IPR027417">
    <property type="entry name" value="P-loop_NTPase"/>
</dbReference>
<dbReference type="RefSeq" id="WP_009850820.1">
    <property type="nucleotide sequence ID" value="NZ_DS022295.1"/>
</dbReference>
<evidence type="ECO:0000256" key="5">
    <source>
        <dbReference type="ARBA" id="ARBA00022741"/>
    </source>
</evidence>
<keyword evidence="5 10" id="KW-0547">Nucleotide-binding</keyword>
<evidence type="ECO:0000256" key="9">
    <source>
        <dbReference type="ARBA" id="ARBA00023134"/>
    </source>
</evidence>
<evidence type="ECO:0000313" key="13">
    <source>
        <dbReference type="EMBL" id="EAU55801.1"/>
    </source>
</evidence>
<evidence type="ECO:0000256" key="7">
    <source>
        <dbReference type="ARBA" id="ARBA00022833"/>
    </source>
</evidence>
<dbReference type="InterPro" id="IPR010914">
    <property type="entry name" value="RsgA_GTPase_dom"/>
</dbReference>
<dbReference type="HOGENOM" id="CLU_033617_0_1_0"/>
<evidence type="ECO:0000256" key="10">
    <source>
        <dbReference type="HAMAP-Rule" id="MF_01820"/>
    </source>
</evidence>
<evidence type="ECO:0000256" key="8">
    <source>
        <dbReference type="ARBA" id="ARBA00022884"/>
    </source>
</evidence>
<dbReference type="GO" id="GO:0042274">
    <property type="term" value="P:ribosomal small subunit biogenesis"/>
    <property type="evidence" value="ECO:0007669"/>
    <property type="project" value="UniProtKB-UniRule"/>
</dbReference>
<keyword evidence="3 10" id="KW-0479">Metal-binding</keyword>
<keyword evidence="8 10" id="KW-0694">RNA-binding</keyword>
<dbReference type="PROSITE" id="PS51721">
    <property type="entry name" value="G_CP"/>
    <property type="match status" value="1"/>
</dbReference>
<dbReference type="HAMAP" id="MF_01820">
    <property type="entry name" value="GTPase_RsgA"/>
    <property type="match status" value="1"/>
</dbReference>
<dbReference type="InParanoid" id="Q0F1U9"/>
<dbReference type="NCBIfam" id="TIGR00157">
    <property type="entry name" value="ribosome small subunit-dependent GTPase A"/>
    <property type="match status" value="1"/>
</dbReference>
<dbReference type="Pfam" id="PF03193">
    <property type="entry name" value="RsgA_GTPase"/>
    <property type="match status" value="1"/>
</dbReference>
<dbReference type="Proteomes" id="UP000005297">
    <property type="component" value="Unassembled WGS sequence"/>
</dbReference>
<evidence type="ECO:0000256" key="4">
    <source>
        <dbReference type="ARBA" id="ARBA00022730"/>
    </source>
</evidence>
<keyword evidence="1 10" id="KW-0963">Cytoplasm</keyword>
<keyword evidence="9 10" id="KW-0342">GTP-binding</keyword>
<evidence type="ECO:0000259" key="11">
    <source>
        <dbReference type="PROSITE" id="PS50936"/>
    </source>
</evidence>
<proteinExistence type="inferred from homology"/>
<feature type="binding site" evidence="10">
    <location>
        <begin position="83"/>
        <end position="86"/>
    </location>
    <ligand>
        <name>GTP</name>
        <dbReference type="ChEBI" id="CHEBI:37565"/>
    </ligand>
</feature>
<gene>
    <name evidence="10" type="primary">rsgA</name>
    <name evidence="13" type="ORF">SPV1_02597</name>
</gene>
<comment type="caution">
    <text evidence="13">The sequence shown here is derived from an EMBL/GenBank/DDBJ whole genome shotgun (WGS) entry which is preliminary data.</text>
</comment>
<dbReference type="Gene3D" id="3.40.50.300">
    <property type="entry name" value="P-loop containing nucleotide triphosphate hydrolases"/>
    <property type="match status" value="1"/>
</dbReference>
<dbReference type="EC" id="3.6.1.-" evidence="10"/>
<evidence type="ECO:0000256" key="3">
    <source>
        <dbReference type="ARBA" id="ARBA00022723"/>
    </source>
</evidence>
<dbReference type="EMBL" id="AATS01000002">
    <property type="protein sequence ID" value="EAU55801.1"/>
    <property type="molecule type" value="Genomic_DNA"/>
</dbReference>
<dbReference type="GO" id="GO:0005525">
    <property type="term" value="F:GTP binding"/>
    <property type="evidence" value="ECO:0007669"/>
    <property type="project" value="UniProtKB-UniRule"/>
</dbReference>
<evidence type="ECO:0000256" key="2">
    <source>
        <dbReference type="ARBA" id="ARBA00022517"/>
    </source>
</evidence>
<dbReference type="PANTHER" id="PTHR32120">
    <property type="entry name" value="SMALL RIBOSOMAL SUBUNIT BIOGENESIS GTPASE RSGA"/>
    <property type="match status" value="1"/>
</dbReference>
<sequence length="288" mass="31970">MPEFSVGDWIVLDSSGGFIRLLERFSLFSRKAAGTKVTTQLIASNIDTVFIVSSMNQDFNLNRIERYLAVANEAGVETVVVLTKLDTCKHPDQYVVQVHDMDPFLSTVTVNSLDPESVCKLGGWCIEGNTVAFLGSSGVGKSTLINTLLGESAQQTNAIREDDAKGRHTTTSRSIHILPSGGLLLDTPGMRELQLAECEQGIEDTFSEITELAKLCRFKDCQHENEPGCVVRSAIESSGLDERRLTNYLKLMKEQELNTATLAEKRARDREFGRHIHSYKKSKRNKKG</sequence>
<dbReference type="CDD" id="cd01854">
    <property type="entry name" value="YjeQ_EngC"/>
    <property type="match status" value="1"/>
</dbReference>
<evidence type="ECO:0000259" key="12">
    <source>
        <dbReference type="PROSITE" id="PS51721"/>
    </source>
</evidence>
<dbReference type="GO" id="GO:0005737">
    <property type="term" value="C:cytoplasm"/>
    <property type="evidence" value="ECO:0007669"/>
    <property type="project" value="UniProtKB-SubCell"/>
</dbReference>
<feature type="binding site" evidence="10">
    <location>
        <position position="221"/>
    </location>
    <ligand>
        <name>Zn(2+)</name>
        <dbReference type="ChEBI" id="CHEBI:29105"/>
    </ligand>
</feature>
<dbReference type="FunCoup" id="Q0F1U9">
    <property type="interactions" value="372"/>
</dbReference>
<comment type="cofactor">
    <cofactor evidence="10">
        <name>Zn(2+)</name>
        <dbReference type="ChEBI" id="CHEBI:29105"/>
    </cofactor>
    <text evidence="10">Binds 1 zinc ion per subunit.</text>
</comment>
<feature type="domain" description="CP-type G" evidence="12">
    <location>
        <begin position="38"/>
        <end position="193"/>
    </location>
</feature>
<dbReference type="AlphaFoldDB" id="Q0F1U9"/>
<dbReference type="InterPro" id="IPR030378">
    <property type="entry name" value="G_CP_dom"/>
</dbReference>
<evidence type="ECO:0000256" key="6">
    <source>
        <dbReference type="ARBA" id="ARBA00022801"/>
    </source>
</evidence>
<feature type="binding site" evidence="10">
    <location>
        <position position="223"/>
    </location>
    <ligand>
        <name>Zn(2+)</name>
        <dbReference type="ChEBI" id="CHEBI:29105"/>
    </ligand>
</feature>
<organism evidence="13 14">
    <name type="scientific">Mariprofundus ferrooxydans PV-1</name>
    <dbReference type="NCBI Taxonomy" id="314345"/>
    <lineage>
        <taxon>Bacteria</taxon>
        <taxon>Pseudomonadati</taxon>
        <taxon>Pseudomonadota</taxon>
        <taxon>Candidatius Mariprofundia</taxon>
        <taxon>Mariprofundales</taxon>
        <taxon>Mariprofundaceae</taxon>
        <taxon>Mariprofundus</taxon>
    </lineage>
</organism>
<comment type="subunit">
    <text evidence="10">Monomer. Associates with 30S ribosomal subunit, binds 16S rRNA.</text>
</comment>
<dbReference type="GO" id="GO:0003924">
    <property type="term" value="F:GTPase activity"/>
    <property type="evidence" value="ECO:0007669"/>
    <property type="project" value="UniProtKB-UniRule"/>
</dbReference>
<reference evidence="13 14" key="1">
    <citation type="submission" date="2006-09" db="EMBL/GenBank/DDBJ databases">
        <authorList>
            <person name="Emerson D."/>
            <person name="Ferriera S."/>
            <person name="Johnson J."/>
            <person name="Kravitz S."/>
            <person name="Halpern A."/>
            <person name="Remington K."/>
            <person name="Beeson K."/>
            <person name="Tran B."/>
            <person name="Rogers Y.-H."/>
            <person name="Friedman R."/>
            <person name="Venter J.C."/>
        </authorList>
    </citation>
    <scope>NUCLEOTIDE SEQUENCE [LARGE SCALE GENOMIC DNA]</scope>
    <source>
        <strain evidence="13 14">PV-1</strain>
    </source>
</reference>
<dbReference type="GO" id="GO:0046872">
    <property type="term" value="F:metal ion binding"/>
    <property type="evidence" value="ECO:0007669"/>
    <property type="project" value="UniProtKB-KW"/>
</dbReference>
<dbReference type="SUPFAM" id="SSF52540">
    <property type="entry name" value="P-loop containing nucleoside triphosphate hydrolases"/>
    <property type="match status" value="1"/>
</dbReference>
<dbReference type="PANTHER" id="PTHR32120:SF10">
    <property type="entry name" value="SMALL RIBOSOMAL SUBUNIT BIOGENESIS GTPASE RSGA"/>
    <property type="match status" value="1"/>
</dbReference>
<comment type="function">
    <text evidence="10">One of several proteins that assist in the late maturation steps of the functional core of the 30S ribosomal subunit. Helps release RbfA from mature subunits. May play a role in the assembly of ribosomal proteins into the subunit. Circularly permuted GTPase that catalyzes slow GTP hydrolysis, GTPase activity is stimulated by the 30S ribosomal subunit.</text>
</comment>
<feature type="binding site" evidence="10">
    <location>
        <position position="229"/>
    </location>
    <ligand>
        <name>Zn(2+)</name>
        <dbReference type="ChEBI" id="CHEBI:29105"/>
    </ligand>
</feature>
<keyword evidence="7 10" id="KW-0862">Zinc</keyword>
<keyword evidence="2 10" id="KW-0690">Ribosome biogenesis</keyword>
<feature type="binding site" evidence="10">
    <location>
        <position position="216"/>
    </location>
    <ligand>
        <name>Zn(2+)</name>
        <dbReference type="ChEBI" id="CHEBI:29105"/>
    </ligand>
</feature>
<dbReference type="InterPro" id="IPR004881">
    <property type="entry name" value="Ribosome_biogen_GTPase_RsgA"/>
</dbReference>
<comment type="subcellular location">
    <subcellularLocation>
        <location evidence="10">Cytoplasm</location>
    </subcellularLocation>
</comment>
<evidence type="ECO:0000256" key="1">
    <source>
        <dbReference type="ARBA" id="ARBA00022490"/>
    </source>
</evidence>
<feature type="domain" description="EngC GTPase" evidence="11">
    <location>
        <begin position="44"/>
        <end position="191"/>
    </location>
</feature>
<keyword evidence="6 10" id="KW-0378">Hydrolase</keyword>
<dbReference type="STRING" id="314344.AL013_05575"/>
<dbReference type="GO" id="GO:0019843">
    <property type="term" value="F:rRNA binding"/>
    <property type="evidence" value="ECO:0007669"/>
    <property type="project" value="UniProtKB-KW"/>
</dbReference>
<dbReference type="Gene3D" id="1.10.40.50">
    <property type="entry name" value="Probable gtpase engc, domain 3"/>
    <property type="match status" value="1"/>
</dbReference>
<feature type="binding site" evidence="10">
    <location>
        <begin position="135"/>
        <end position="143"/>
    </location>
    <ligand>
        <name>GTP</name>
        <dbReference type="ChEBI" id="CHEBI:37565"/>
    </ligand>
</feature>